<dbReference type="NCBIfam" id="TIGR01613">
    <property type="entry name" value="primase_Cterm"/>
    <property type="match status" value="1"/>
</dbReference>
<evidence type="ECO:0000313" key="6">
    <source>
        <dbReference type="EMBL" id="SUT94507.1"/>
    </source>
</evidence>
<protein>
    <submittedName>
        <fullName evidence="6">Primase</fullName>
        <ecNumber evidence="6">2.7.7.-</ecNumber>
    </submittedName>
</protein>
<name>A0A380U0J9_9PAST</name>
<dbReference type="PANTHER" id="PTHR35372:SF2">
    <property type="entry name" value="SF3 HELICASE DOMAIN-CONTAINING PROTEIN"/>
    <property type="match status" value="1"/>
</dbReference>
<dbReference type="PROSITE" id="PS51206">
    <property type="entry name" value="SF3_HELICASE_1"/>
    <property type="match status" value="1"/>
</dbReference>
<keyword evidence="4" id="KW-0067">ATP-binding</keyword>
<dbReference type="Proteomes" id="UP000254649">
    <property type="component" value="Unassembled WGS sequence"/>
</dbReference>
<evidence type="ECO:0000259" key="5">
    <source>
        <dbReference type="PROSITE" id="PS51206"/>
    </source>
</evidence>
<sequence length="600" mass="68113">MKFTNAPFLKEPWNKQYYSDLIVLVGADALNVWGKGDSVHWRLLVDGLKIDTFTTSTGKRINPYDQAPVIIAGDTLENIPKTRIADKEQSAIKFIQCGELTSNQKTALCLNIAKNTNAKIVSLLSSELDLLDNWSSHIQRLRTEDDTRVLAEMSVDTPKIKEKDPTNEKSRAFQKWLGLDMALQRGSREIYAYNGQIWNKLENDDLEESAVKFFDENEIGYSDSTIDRLINTLKKQLPRMGEMPNDLIAFDNGVLNRNTLEFESHDRAHWLTAYIPHNYDEQATNTPHFDKWLAFVSDGNKDKARNILAVLYAILTNRYNWQMFFEITGKGGSGKSVFASIATLLAGDKNAISAKLEDFDNAKDLEGFENKTLILCPEQSKYVGDGGGLKSISGGDLLRVNPKHKKPFFTKITALIMLINNEPCRFTERAGGVERRRVIFDFKKSVPEEERDPHFMDKITLEVGGIIRKVLDAFPEPADAKKALNAQMNSQEALEVKKLSDPLTAFFEYFYTTEQINGLFIGVANMGIDRIRTHLYPAYLAYTRAMNISELGLNNFVIGIEQALKQHGNEHNFIKKHTKTGRRTNIHFKDFDVFRNDISS</sequence>
<evidence type="ECO:0000256" key="1">
    <source>
        <dbReference type="ARBA" id="ARBA00022741"/>
    </source>
</evidence>
<gene>
    <name evidence="6" type="ORF">NCTC10801_02227</name>
</gene>
<dbReference type="GO" id="GO:0005524">
    <property type="term" value="F:ATP binding"/>
    <property type="evidence" value="ECO:0007669"/>
    <property type="project" value="UniProtKB-KW"/>
</dbReference>
<dbReference type="AlphaFoldDB" id="A0A380U0J9"/>
<dbReference type="SMART" id="SM00885">
    <property type="entry name" value="D5_N"/>
    <property type="match status" value="1"/>
</dbReference>
<reference evidence="6 7" key="1">
    <citation type="submission" date="2018-06" db="EMBL/GenBank/DDBJ databases">
        <authorList>
            <consortium name="Pathogen Informatics"/>
            <person name="Doyle S."/>
        </authorList>
    </citation>
    <scope>NUCLEOTIDE SEQUENCE [LARGE SCALE GENOMIC DNA]</scope>
    <source>
        <strain evidence="6 7">NCTC10801</strain>
    </source>
</reference>
<dbReference type="InterPro" id="IPR006500">
    <property type="entry name" value="Helicase_put_C_phage/plasmid"/>
</dbReference>
<dbReference type="OrthoDB" id="784829at2"/>
<evidence type="ECO:0000256" key="3">
    <source>
        <dbReference type="ARBA" id="ARBA00022806"/>
    </source>
</evidence>
<dbReference type="EC" id="2.7.7.-" evidence="6"/>
<dbReference type="Pfam" id="PF08706">
    <property type="entry name" value="D5_N"/>
    <property type="match status" value="1"/>
</dbReference>
<keyword evidence="6" id="KW-0548">Nucleotidyltransferase</keyword>
<dbReference type="Gene3D" id="3.40.50.300">
    <property type="entry name" value="P-loop containing nucleotide triphosphate hydrolases"/>
    <property type="match status" value="1"/>
</dbReference>
<dbReference type="PANTHER" id="PTHR35372">
    <property type="entry name" value="ATP BINDING PROTEIN-RELATED"/>
    <property type="match status" value="1"/>
</dbReference>
<dbReference type="Pfam" id="PF19263">
    <property type="entry name" value="DUF5906"/>
    <property type="match status" value="1"/>
</dbReference>
<dbReference type="Gene3D" id="1.10.10.10">
    <property type="entry name" value="Winged helix-like DNA-binding domain superfamily/Winged helix DNA-binding domain"/>
    <property type="match status" value="1"/>
</dbReference>
<dbReference type="InterPro" id="IPR014818">
    <property type="entry name" value="Phage/plasmid_primase_P4_C"/>
</dbReference>
<dbReference type="GO" id="GO:0016779">
    <property type="term" value="F:nucleotidyltransferase activity"/>
    <property type="evidence" value="ECO:0007669"/>
    <property type="project" value="UniProtKB-KW"/>
</dbReference>
<keyword evidence="3" id="KW-0347">Helicase</keyword>
<organism evidence="6 7">
    <name type="scientific">[Actinobacillus] rossii</name>
    <dbReference type="NCBI Taxonomy" id="123820"/>
    <lineage>
        <taxon>Bacteria</taxon>
        <taxon>Pseudomonadati</taxon>
        <taxon>Pseudomonadota</taxon>
        <taxon>Gammaproteobacteria</taxon>
        <taxon>Pasteurellales</taxon>
        <taxon>Pasteurellaceae</taxon>
    </lineage>
</organism>
<dbReference type="SUPFAM" id="SSF46785">
    <property type="entry name" value="Winged helix' DNA-binding domain"/>
    <property type="match status" value="1"/>
</dbReference>
<evidence type="ECO:0000313" key="7">
    <source>
        <dbReference type="Proteomes" id="UP000254649"/>
    </source>
</evidence>
<evidence type="ECO:0000256" key="4">
    <source>
        <dbReference type="ARBA" id="ARBA00022840"/>
    </source>
</evidence>
<proteinExistence type="predicted"/>
<feature type="domain" description="SF3 helicase" evidence="5">
    <location>
        <begin position="302"/>
        <end position="455"/>
    </location>
</feature>
<evidence type="ECO:0000256" key="2">
    <source>
        <dbReference type="ARBA" id="ARBA00022801"/>
    </source>
</evidence>
<accession>A0A380U0J9</accession>
<dbReference type="SUPFAM" id="SSF52540">
    <property type="entry name" value="P-loop containing nucleoside triphosphate hydrolases"/>
    <property type="match status" value="1"/>
</dbReference>
<dbReference type="InterPro" id="IPR027417">
    <property type="entry name" value="P-loop_NTPase"/>
</dbReference>
<keyword evidence="7" id="KW-1185">Reference proteome</keyword>
<dbReference type="InterPro" id="IPR036390">
    <property type="entry name" value="WH_DNA-bd_sf"/>
</dbReference>
<dbReference type="InterPro" id="IPR045455">
    <property type="entry name" value="NrS-1_pol-like_helicase"/>
</dbReference>
<dbReference type="InterPro" id="IPR036388">
    <property type="entry name" value="WH-like_DNA-bd_sf"/>
</dbReference>
<dbReference type="GO" id="GO:0004386">
    <property type="term" value="F:helicase activity"/>
    <property type="evidence" value="ECO:0007669"/>
    <property type="project" value="UniProtKB-KW"/>
</dbReference>
<dbReference type="InterPro" id="IPR051620">
    <property type="entry name" value="ORF904-like_C"/>
</dbReference>
<dbReference type="InterPro" id="IPR004968">
    <property type="entry name" value="DNA_primase/NTPase_C"/>
</dbReference>
<dbReference type="InterPro" id="IPR014015">
    <property type="entry name" value="Helicase_SF3_DNA-vir"/>
</dbReference>
<keyword evidence="6" id="KW-0808">Transferase</keyword>
<dbReference type="EMBL" id="UFRQ01000003">
    <property type="protein sequence ID" value="SUT94507.1"/>
    <property type="molecule type" value="Genomic_DNA"/>
</dbReference>
<dbReference type="Pfam" id="PF03288">
    <property type="entry name" value="Pox_D5"/>
    <property type="match status" value="1"/>
</dbReference>
<dbReference type="GO" id="GO:0016787">
    <property type="term" value="F:hydrolase activity"/>
    <property type="evidence" value="ECO:0007669"/>
    <property type="project" value="UniProtKB-KW"/>
</dbReference>
<keyword evidence="2" id="KW-0378">Hydrolase</keyword>
<keyword evidence="1" id="KW-0547">Nucleotide-binding</keyword>